<sequence>MINVLMSLLLFGSLKYPAPTNVPKSVDSVFHAFRFENFRESVIYFRNKTSRKVLVNYHLGYGKLQFINGHGDTLLLTNKYLIDRILVSGCEFILAPKDEDNDLEIVSAFSQGRIGMITKYVDNTNPASTSSPKYLDNPSSSIPTSLYISNANSEFHWQNTVLPLKRHLKTTYHFVDSNGIISSVSQKSLFKLYAKKNKDIKRYLRSTDIDFSNLLDIQRVVSYLDADN</sequence>
<dbReference type="AlphaFoldDB" id="A0A1T5EUQ9"/>
<proteinExistence type="predicted"/>
<organism evidence="1 2">
    <name type="scientific">Dyadobacter psychrophilus</name>
    <dbReference type="NCBI Taxonomy" id="651661"/>
    <lineage>
        <taxon>Bacteria</taxon>
        <taxon>Pseudomonadati</taxon>
        <taxon>Bacteroidota</taxon>
        <taxon>Cytophagia</taxon>
        <taxon>Cytophagales</taxon>
        <taxon>Spirosomataceae</taxon>
        <taxon>Dyadobacter</taxon>
    </lineage>
</organism>
<keyword evidence="2" id="KW-1185">Reference proteome</keyword>
<dbReference type="EMBL" id="FUZA01000002">
    <property type="protein sequence ID" value="SKB87636.1"/>
    <property type="molecule type" value="Genomic_DNA"/>
</dbReference>
<accession>A0A1T5EUQ9</accession>
<protein>
    <submittedName>
        <fullName evidence="1">Uncharacterized protein</fullName>
    </submittedName>
</protein>
<reference evidence="2" key="1">
    <citation type="submission" date="2017-02" db="EMBL/GenBank/DDBJ databases">
        <authorList>
            <person name="Varghese N."/>
            <person name="Submissions S."/>
        </authorList>
    </citation>
    <scope>NUCLEOTIDE SEQUENCE [LARGE SCALE GENOMIC DNA]</scope>
    <source>
        <strain evidence="2">DSM 22270</strain>
    </source>
</reference>
<evidence type="ECO:0000313" key="1">
    <source>
        <dbReference type="EMBL" id="SKB87636.1"/>
    </source>
</evidence>
<dbReference type="Proteomes" id="UP000190897">
    <property type="component" value="Unassembled WGS sequence"/>
</dbReference>
<dbReference type="OrthoDB" id="1100665at2"/>
<dbReference type="STRING" id="651661.SAMN05660293_02785"/>
<name>A0A1T5EUQ9_9BACT</name>
<gene>
    <name evidence="1" type="ORF">SAMN05660293_02785</name>
</gene>
<evidence type="ECO:0000313" key="2">
    <source>
        <dbReference type="Proteomes" id="UP000190897"/>
    </source>
</evidence>
<dbReference type="RefSeq" id="WP_082215236.1">
    <property type="nucleotide sequence ID" value="NZ_FUZA01000002.1"/>
</dbReference>